<feature type="domain" description="GH16" evidence="4">
    <location>
        <begin position="113"/>
        <end position="368"/>
    </location>
</feature>
<organism evidence="5 6">
    <name type="scientific">Fulvivirga imtechensis AK7</name>
    <dbReference type="NCBI Taxonomy" id="1237149"/>
    <lineage>
        <taxon>Bacteria</taxon>
        <taxon>Pseudomonadati</taxon>
        <taxon>Bacteroidota</taxon>
        <taxon>Cytophagia</taxon>
        <taxon>Cytophagales</taxon>
        <taxon>Fulvivirgaceae</taxon>
        <taxon>Fulvivirga</taxon>
    </lineage>
</organism>
<dbReference type="Gene3D" id="2.60.120.200">
    <property type="match status" value="1"/>
</dbReference>
<dbReference type="PROSITE" id="PS51762">
    <property type="entry name" value="GH16_2"/>
    <property type="match status" value="1"/>
</dbReference>
<evidence type="ECO:0000259" key="3">
    <source>
        <dbReference type="PROSITE" id="PS50093"/>
    </source>
</evidence>
<accession>L8JQR6</accession>
<dbReference type="InterPro" id="IPR000601">
    <property type="entry name" value="PKD_dom"/>
</dbReference>
<name>L8JQR6_9BACT</name>
<dbReference type="Proteomes" id="UP000011135">
    <property type="component" value="Unassembled WGS sequence"/>
</dbReference>
<keyword evidence="2" id="KW-0732">Signal</keyword>
<dbReference type="InterPro" id="IPR050546">
    <property type="entry name" value="Glycosyl_Hydrlase_16"/>
</dbReference>
<evidence type="ECO:0000313" key="6">
    <source>
        <dbReference type="Proteomes" id="UP000011135"/>
    </source>
</evidence>
<protein>
    <submittedName>
        <fullName evidence="5">Laminarinase</fullName>
    </submittedName>
</protein>
<dbReference type="CDD" id="cd08023">
    <property type="entry name" value="GH16_laminarinase_like"/>
    <property type="match status" value="1"/>
</dbReference>
<dbReference type="Pfam" id="PF00722">
    <property type="entry name" value="Glyco_hydro_16"/>
    <property type="match status" value="1"/>
</dbReference>
<dbReference type="InterPro" id="IPR000757">
    <property type="entry name" value="Beta-glucanase-like"/>
</dbReference>
<evidence type="ECO:0000256" key="2">
    <source>
        <dbReference type="SAM" id="SignalP"/>
    </source>
</evidence>
<dbReference type="EMBL" id="AMZN01000051">
    <property type="protein sequence ID" value="ELR70568.1"/>
    <property type="molecule type" value="Genomic_DNA"/>
</dbReference>
<evidence type="ECO:0000259" key="4">
    <source>
        <dbReference type="PROSITE" id="PS51762"/>
    </source>
</evidence>
<dbReference type="InterPro" id="IPR035986">
    <property type="entry name" value="PKD_dom_sf"/>
</dbReference>
<dbReference type="PANTHER" id="PTHR10963">
    <property type="entry name" value="GLYCOSYL HYDROLASE-RELATED"/>
    <property type="match status" value="1"/>
</dbReference>
<dbReference type="PROSITE" id="PS50093">
    <property type="entry name" value="PKD"/>
    <property type="match status" value="1"/>
</dbReference>
<sequence length="368" mass="40842">MKKSLIAVLLFLFASACGEDKPTEELVPPSNLVVTVEANNEGSGLVTFHASADNTNYYSYYFGEGNGGDEPIISNDGKAAFTYSVSGTYVVTVQAHATAEVFVSVEKEVVVEVEEKSDDIPATGYTTPESYEGMDLVWQDEFNGSGISSDWTFEIGTGSNGWGNNELQYYRQENTEVRDGYLIITAKKESFQGQEYTSSRIITKDKQTFQYGRIDIRAALPKGKGIWPALWMLGSDFSTVGWPACGEIDIMEMIGGTGKDNTVHGTVHWQNAGEYASYGGHYTLSSGILADEFHVFTIIWDASSITWYIDDIKYHEIDITPAELSEFRNDFFFIFNVAVGGNWPGSPDDSTTFPQRMVVDYVRVFQDQ</sequence>
<dbReference type="eggNOG" id="COG0725">
    <property type="taxonomic scope" value="Bacteria"/>
</dbReference>
<evidence type="ECO:0000256" key="1">
    <source>
        <dbReference type="ARBA" id="ARBA00006865"/>
    </source>
</evidence>
<dbReference type="PANTHER" id="PTHR10963:SF55">
    <property type="entry name" value="GLYCOSIDE HYDROLASE FAMILY 16 PROTEIN"/>
    <property type="match status" value="1"/>
</dbReference>
<proteinExistence type="inferred from homology"/>
<dbReference type="STRING" id="1237149.C900_03549"/>
<dbReference type="SUPFAM" id="SSF49899">
    <property type="entry name" value="Concanavalin A-like lectins/glucanases"/>
    <property type="match status" value="1"/>
</dbReference>
<feature type="signal peptide" evidence="2">
    <location>
        <begin position="1"/>
        <end position="18"/>
    </location>
</feature>
<dbReference type="SUPFAM" id="SSF49299">
    <property type="entry name" value="PKD domain"/>
    <property type="match status" value="1"/>
</dbReference>
<feature type="chain" id="PRO_5003993988" evidence="2">
    <location>
        <begin position="19"/>
        <end position="368"/>
    </location>
</feature>
<reference evidence="5 6" key="1">
    <citation type="submission" date="2012-12" db="EMBL/GenBank/DDBJ databases">
        <title>Genome assembly of Fulvivirga imtechensis AK7.</title>
        <authorList>
            <person name="Nupur N."/>
            <person name="Khatri I."/>
            <person name="Kumar R."/>
            <person name="Subramanian S."/>
            <person name="Pinnaka A."/>
        </authorList>
    </citation>
    <scope>NUCLEOTIDE SEQUENCE [LARGE SCALE GENOMIC DNA]</scope>
    <source>
        <strain evidence="5 6">AK7</strain>
    </source>
</reference>
<dbReference type="GO" id="GO:0005975">
    <property type="term" value="P:carbohydrate metabolic process"/>
    <property type="evidence" value="ECO:0007669"/>
    <property type="project" value="InterPro"/>
</dbReference>
<gene>
    <name evidence="5" type="ORF">C900_03549</name>
</gene>
<keyword evidence="6" id="KW-1185">Reference proteome</keyword>
<comment type="caution">
    <text evidence="5">The sequence shown here is derived from an EMBL/GenBank/DDBJ whole genome shotgun (WGS) entry which is preliminary data.</text>
</comment>
<dbReference type="AlphaFoldDB" id="L8JQR6"/>
<dbReference type="eggNOG" id="COG2273">
    <property type="taxonomic scope" value="Bacteria"/>
</dbReference>
<dbReference type="RefSeq" id="WP_009580925.1">
    <property type="nucleotide sequence ID" value="NZ_AMZN01000051.1"/>
</dbReference>
<feature type="domain" description="PKD" evidence="3">
    <location>
        <begin position="58"/>
        <end position="118"/>
    </location>
</feature>
<comment type="similarity">
    <text evidence="1">Belongs to the glycosyl hydrolase 16 family.</text>
</comment>
<dbReference type="GO" id="GO:0004553">
    <property type="term" value="F:hydrolase activity, hydrolyzing O-glycosyl compounds"/>
    <property type="evidence" value="ECO:0007669"/>
    <property type="project" value="InterPro"/>
</dbReference>
<evidence type="ECO:0000313" key="5">
    <source>
        <dbReference type="EMBL" id="ELR70568.1"/>
    </source>
</evidence>
<dbReference type="OrthoDB" id="9776255at2"/>
<dbReference type="InterPro" id="IPR013320">
    <property type="entry name" value="ConA-like_dom_sf"/>
</dbReference>
<dbReference type="PROSITE" id="PS51257">
    <property type="entry name" value="PROKAR_LIPOPROTEIN"/>
    <property type="match status" value="1"/>
</dbReference>